<evidence type="ECO:0000256" key="1">
    <source>
        <dbReference type="SAM" id="MobiDB-lite"/>
    </source>
</evidence>
<evidence type="ECO:0000313" key="3">
    <source>
        <dbReference type="EMBL" id="CAF3885231.1"/>
    </source>
</evidence>
<dbReference type="EMBL" id="CAJOBC010006053">
    <property type="protein sequence ID" value="CAF3885231.1"/>
    <property type="molecule type" value="Genomic_DNA"/>
</dbReference>
<accession>A0A814QMM0</accession>
<dbReference type="Proteomes" id="UP000663829">
    <property type="component" value="Unassembled WGS sequence"/>
</dbReference>
<feature type="compositionally biased region" description="Acidic residues" evidence="1">
    <location>
        <begin position="213"/>
        <end position="235"/>
    </location>
</feature>
<feature type="region of interest" description="Disordered" evidence="1">
    <location>
        <begin position="109"/>
        <end position="247"/>
    </location>
</feature>
<dbReference type="EMBL" id="CAJNOQ010006053">
    <property type="protein sequence ID" value="CAF1121712.1"/>
    <property type="molecule type" value="Genomic_DNA"/>
</dbReference>
<name>A0A814QMM0_9BILA</name>
<comment type="caution">
    <text evidence="2">The sequence shown here is derived from an EMBL/GenBank/DDBJ whole genome shotgun (WGS) entry which is preliminary data.</text>
</comment>
<dbReference type="CDD" id="cd23767">
    <property type="entry name" value="IQCD"/>
    <property type="match status" value="1"/>
</dbReference>
<evidence type="ECO:0000313" key="4">
    <source>
        <dbReference type="Proteomes" id="UP000663829"/>
    </source>
</evidence>
<feature type="compositionally biased region" description="Basic and acidic residues" evidence="1">
    <location>
        <begin position="160"/>
        <end position="184"/>
    </location>
</feature>
<dbReference type="Proteomes" id="UP000681722">
    <property type="component" value="Unassembled WGS sequence"/>
</dbReference>
<proteinExistence type="predicted"/>
<organism evidence="2 4">
    <name type="scientific">Didymodactylos carnosus</name>
    <dbReference type="NCBI Taxonomy" id="1234261"/>
    <lineage>
        <taxon>Eukaryota</taxon>
        <taxon>Metazoa</taxon>
        <taxon>Spiralia</taxon>
        <taxon>Gnathifera</taxon>
        <taxon>Rotifera</taxon>
        <taxon>Eurotatoria</taxon>
        <taxon>Bdelloidea</taxon>
        <taxon>Philodinida</taxon>
        <taxon>Philodinidae</taxon>
        <taxon>Didymodactylos</taxon>
    </lineage>
</organism>
<dbReference type="AlphaFoldDB" id="A0A814QMM0"/>
<dbReference type="PROSITE" id="PS50096">
    <property type="entry name" value="IQ"/>
    <property type="match status" value="1"/>
</dbReference>
<sequence length="247" mass="29200">MGGTKIFLSHPGLGKILLSRPDSEYNFACKTRKKQSVHARNYFAVFTKLLKRIIDSSAGLDQNLFKRGQSLPFEKQASLEDRYYNNKSFKEDYSVNDPEVDNAARKIQTQFRGHQTRKEIEKMKKSGQNDFDQQELGYRIDQQRQQQQDDDDDDDDESEREYYQDNQPEERRRSAQDDRNKQQRDATPTAQSDGEEHQYDEDNEDFGDRQQQEEEEYQREDENENEQVDEESQENDEVHGGYLALTK</sequence>
<protein>
    <submittedName>
        <fullName evidence="2">Uncharacterized protein</fullName>
    </submittedName>
</protein>
<reference evidence="2" key="1">
    <citation type="submission" date="2021-02" db="EMBL/GenBank/DDBJ databases">
        <authorList>
            <person name="Nowell W R."/>
        </authorList>
    </citation>
    <scope>NUCLEOTIDE SEQUENCE</scope>
</reference>
<dbReference type="Gene3D" id="1.20.5.190">
    <property type="match status" value="1"/>
</dbReference>
<gene>
    <name evidence="2" type="ORF">GPM918_LOCUS19724</name>
    <name evidence="3" type="ORF">SRO942_LOCUS19721</name>
</gene>
<keyword evidence="4" id="KW-1185">Reference proteome</keyword>
<dbReference type="OrthoDB" id="252964at2759"/>
<feature type="compositionally biased region" description="Acidic residues" evidence="1">
    <location>
        <begin position="148"/>
        <end position="159"/>
    </location>
</feature>
<evidence type="ECO:0000313" key="2">
    <source>
        <dbReference type="EMBL" id="CAF1121712.1"/>
    </source>
</evidence>